<keyword evidence="1" id="KW-0472">Membrane</keyword>
<sequence>MRETIRIPWVAAVLTLAFQIPILIGLGVVDYAPGAIRPWLYGAGVAGWALLTWRTATARLQVSPEGIRSHGTWRTRFVPWEDLVWVSVLTSGSLWEFPVAFLSDGRDVPLTGVYGLRSDGESRVDRIAERLNTLSDQV</sequence>
<evidence type="ECO:0000259" key="2">
    <source>
        <dbReference type="Pfam" id="PF10756"/>
    </source>
</evidence>
<dbReference type="Pfam" id="PF10756">
    <property type="entry name" value="bPH_6"/>
    <property type="match status" value="1"/>
</dbReference>
<proteinExistence type="predicted"/>
<gene>
    <name evidence="3" type="ORF">OG699_19490</name>
</gene>
<keyword evidence="1" id="KW-0812">Transmembrane</keyword>
<name>A0AAU3HXP0_9ACTN</name>
<evidence type="ECO:0000313" key="3">
    <source>
        <dbReference type="EMBL" id="WTZ09977.1"/>
    </source>
</evidence>
<feature type="transmembrane region" description="Helical" evidence="1">
    <location>
        <begin position="7"/>
        <end position="29"/>
    </location>
</feature>
<accession>A0AAU3HXP0</accession>
<organism evidence="3">
    <name type="scientific">Streptomyces sp. NBC_01393</name>
    <dbReference type="NCBI Taxonomy" id="2903851"/>
    <lineage>
        <taxon>Bacteria</taxon>
        <taxon>Bacillati</taxon>
        <taxon>Actinomycetota</taxon>
        <taxon>Actinomycetes</taxon>
        <taxon>Kitasatosporales</taxon>
        <taxon>Streptomycetaceae</taxon>
        <taxon>Streptomyces</taxon>
    </lineage>
</organism>
<protein>
    <submittedName>
        <fullName evidence="3">PH domain-containing protein</fullName>
    </submittedName>
</protein>
<keyword evidence="1" id="KW-1133">Transmembrane helix</keyword>
<evidence type="ECO:0000256" key="1">
    <source>
        <dbReference type="SAM" id="Phobius"/>
    </source>
</evidence>
<feature type="transmembrane region" description="Helical" evidence="1">
    <location>
        <begin position="35"/>
        <end position="53"/>
    </location>
</feature>
<feature type="domain" description="Low molecular weight protein antigen 6 PH" evidence="2">
    <location>
        <begin position="58"/>
        <end position="113"/>
    </location>
</feature>
<dbReference type="EMBL" id="CP109546">
    <property type="protein sequence ID" value="WTZ09977.1"/>
    <property type="molecule type" value="Genomic_DNA"/>
</dbReference>
<dbReference type="InterPro" id="IPR019692">
    <property type="entry name" value="CFP-6_PH"/>
</dbReference>
<reference evidence="3" key="1">
    <citation type="submission" date="2022-10" db="EMBL/GenBank/DDBJ databases">
        <title>The complete genomes of actinobacterial strains from the NBC collection.</title>
        <authorList>
            <person name="Joergensen T.S."/>
            <person name="Alvarez Arevalo M."/>
            <person name="Sterndorff E.B."/>
            <person name="Faurdal D."/>
            <person name="Vuksanovic O."/>
            <person name="Mourched A.-S."/>
            <person name="Charusanti P."/>
            <person name="Shaw S."/>
            <person name="Blin K."/>
            <person name="Weber T."/>
        </authorList>
    </citation>
    <scope>NUCLEOTIDE SEQUENCE</scope>
    <source>
        <strain evidence="3">NBC_01393</strain>
    </source>
</reference>
<dbReference type="AlphaFoldDB" id="A0AAU3HXP0"/>